<reference evidence="3 4" key="1">
    <citation type="submission" date="2024-01" db="EMBL/GenBank/DDBJ databases">
        <authorList>
            <person name="Allen C."/>
            <person name="Tagirdzhanova G."/>
        </authorList>
    </citation>
    <scope>NUCLEOTIDE SEQUENCE [LARGE SCALE GENOMIC DNA]</scope>
</reference>
<sequence length="279" mass="31705">MAAPSISSPLFAVPARNSKKTSPSSSYSNDSFLVDRSLDDDHNDDDVNAVTDFYAIPHNLTSFLDRRPLAWRTRPLMLAGTDRLAKDIHETHIHDHNHSHDYDHDVHHTQDDHTPSYRGRNRTARTHDSDIERLRFDMADFVKSTVWANHDTVRLRPSVCGQHNGELPVKGIFVDVLDTDVPQWLLPTQGEHMHLHADGSAHMILSLADAAKAVECGWAERLPLPVFDDDEHMASVQYISVHAPRCASELADWKRLVLASVRFCTFTSRELCIRRPERL</sequence>
<dbReference type="InterPro" id="IPR040841">
    <property type="entry name" value="Luciferase_dom"/>
</dbReference>
<protein>
    <recommendedName>
        <fullName evidence="2">Luciferase domain-containing protein</fullName>
    </recommendedName>
</protein>
<accession>A0ABP0B5Q0</accession>
<comment type="caution">
    <text evidence="3">The sequence shown here is derived from an EMBL/GenBank/DDBJ whole genome shotgun (WGS) entry which is preliminary data.</text>
</comment>
<name>A0ABP0B5Q0_9PEZI</name>
<evidence type="ECO:0000313" key="3">
    <source>
        <dbReference type="EMBL" id="CAK7214625.1"/>
    </source>
</evidence>
<evidence type="ECO:0000313" key="4">
    <source>
        <dbReference type="Proteomes" id="UP001642406"/>
    </source>
</evidence>
<evidence type="ECO:0000259" key="2">
    <source>
        <dbReference type="Pfam" id="PF17648"/>
    </source>
</evidence>
<feature type="compositionally biased region" description="Low complexity" evidence="1">
    <location>
        <begin position="20"/>
        <end position="30"/>
    </location>
</feature>
<gene>
    <name evidence="3" type="ORF">SBRCBS47491_002209</name>
</gene>
<dbReference type="Pfam" id="PF17648">
    <property type="entry name" value="Luciferase"/>
    <property type="match status" value="1"/>
</dbReference>
<feature type="domain" description="Luciferase" evidence="2">
    <location>
        <begin position="190"/>
        <end position="260"/>
    </location>
</feature>
<feature type="region of interest" description="Disordered" evidence="1">
    <location>
        <begin position="1"/>
        <end position="30"/>
    </location>
</feature>
<evidence type="ECO:0000256" key="1">
    <source>
        <dbReference type="SAM" id="MobiDB-lite"/>
    </source>
</evidence>
<dbReference type="EMBL" id="CAWUHC010000012">
    <property type="protein sequence ID" value="CAK7214625.1"/>
    <property type="molecule type" value="Genomic_DNA"/>
</dbReference>
<proteinExistence type="predicted"/>
<feature type="region of interest" description="Disordered" evidence="1">
    <location>
        <begin position="95"/>
        <end position="125"/>
    </location>
</feature>
<dbReference type="Proteomes" id="UP001642406">
    <property type="component" value="Unassembled WGS sequence"/>
</dbReference>
<keyword evidence="4" id="KW-1185">Reference proteome</keyword>
<feature type="compositionally biased region" description="Basic and acidic residues" evidence="1">
    <location>
        <begin position="95"/>
        <end position="115"/>
    </location>
</feature>
<organism evidence="3 4">
    <name type="scientific">Sporothrix bragantina</name>
    <dbReference type="NCBI Taxonomy" id="671064"/>
    <lineage>
        <taxon>Eukaryota</taxon>
        <taxon>Fungi</taxon>
        <taxon>Dikarya</taxon>
        <taxon>Ascomycota</taxon>
        <taxon>Pezizomycotina</taxon>
        <taxon>Sordariomycetes</taxon>
        <taxon>Sordariomycetidae</taxon>
        <taxon>Ophiostomatales</taxon>
        <taxon>Ophiostomataceae</taxon>
        <taxon>Sporothrix</taxon>
    </lineage>
</organism>